<dbReference type="Gene3D" id="3.40.50.2000">
    <property type="entry name" value="Glycogen Phosphorylase B"/>
    <property type="match status" value="2"/>
</dbReference>
<dbReference type="InterPro" id="IPR050194">
    <property type="entry name" value="Glycosyltransferase_grp1"/>
</dbReference>
<evidence type="ECO:0000313" key="3">
    <source>
        <dbReference type="EMBL" id="PJA89911.1"/>
    </source>
</evidence>
<name>A0A2M7Z720_9BACT</name>
<evidence type="ECO:0000259" key="1">
    <source>
        <dbReference type="Pfam" id="PF00534"/>
    </source>
</evidence>
<sequence length="368" mass="42018">MKRTLIITLEYPPQIGGIATYISGYSKHLGENVFVWAPKNKEAKEEQNVFRGEPYFLLFWPKWFKLFFQIRKIVKREKIEIIHVHHVLPVGHIAQLIKKLFKIPYLVFLHGTDVQVAVRTKRKKKLYLKILKKAEKVIVNSEYLKSQVIKDAQNLENKIVIVNPCPSDKFLQMPNADLEKLRTELALDGKKVVLTVSRIAEGKGHSLFLQGLPEIIKEVPNVIWLVAGSGEKSEVFWQIVREKNLQNFVRFLGNVPNGELQKYYNLADIFLLLTHKDKERDLQEGFGLVFLEAGATGLPSIAGISGGVEEAVINNQTGFVVDAYDDISVKSAVVKLLQDETLAKTFGENAKNRVEQEFTWEKQLKKIL</sequence>
<reference evidence="4" key="1">
    <citation type="submission" date="2017-09" db="EMBL/GenBank/DDBJ databases">
        <title>Depth-based differentiation of microbial function through sediment-hosted aquifers and enrichment of novel symbionts in the deep terrestrial subsurface.</title>
        <authorList>
            <person name="Probst A.J."/>
            <person name="Ladd B."/>
            <person name="Jarett J.K."/>
            <person name="Geller-Mcgrath D.E."/>
            <person name="Sieber C.M.K."/>
            <person name="Emerson J.B."/>
            <person name="Anantharaman K."/>
            <person name="Thomas B.C."/>
            <person name="Malmstrom R."/>
            <person name="Stieglmeier M."/>
            <person name="Klingl A."/>
            <person name="Woyke T."/>
            <person name="Ryan C.M."/>
            <person name="Banfield J.F."/>
        </authorList>
    </citation>
    <scope>NUCLEOTIDE SEQUENCE [LARGE SCALE GENOMIC DNA]</scope>
</reference>
<dbReference type="Proteomes" id="UP000230843">
    <property type="component" value="Unassembled WGS sequence"/>
</dbReference>
<evidence type="ECO:0000259" key="2">
    <source>
        <dbReference type="Pfam" id="PF13439"/>
    </source>
</evidence>
<dbReference type="Pfam" id="PF00534">
    <property type="entry name" value="Glycos_transf_1"/>
    <property type="match status" value="1"/>
</dbReference>
<dbReference type="CDD" id="cd03801">
    <property type="entry name" value="GT4_PimA-like"/>
    <property type="match status" value="1"/>
</dbReference>
<feature type="domain" description="Glycosyltransferase subfamily 4-like N-terminal" evidence="2">
    <location>
        <begin position="15"/>
        <end position="162"/>
    </location>
</feature>
<evidence type="ECO:0000313" key="4">
    <source>
        <dbReference type="Proteomes" id="UP000230843"/>
    </source>
</evidence>
<protein>
    <recommendedName>
        <fullName evidence="5">Glycosyltransferase family 4 protein</fullName>
    </recommendedName>
</protein>
<dbReference type="AlphaFoldDB" id="A0A2M7Z720"/>
<proteinExistence type="predicted"/>
<dbReference type="InterPro" id="IPR001296">
    <property type="entry name" value="Glyco_trans_1"/>
</dbReference>
<dbReference type="PANTHER" id="PTHR45947">
    <property type="entry name" value="SULFOQUINOVOSYL TRANSFERASE SQD2"/>
    <property type="match status" value="1"/>
</dbReference>
<dbReference type="PANTHER" id="PTHR45947:SF3">
    <property type="entry name" value="SULFOQUINOVOSYL TRANSFERASE SQD2"/>
    <property type="match status" value="1"/>
</dbReference>
<gene>
    <name evidence="3" type="ORF">CO137_01650</name>
</gene>
<dbReference type="SUPFAM" id="SSF53756">
    <property type="entry name" value="UDP-Glycosyltransferase/glycogen phosphorylase"/>
    <property type="match status" value="1"/>
</dbReference>
<organism evidence="3 4">
    <name type="scientific">Candidatus Magasanikbacteria bacterium CG_4_9_14_3_um_filter_32_9</name>
    <dbReference type="NCBI Taxonomy" id="1974644"/>
    <lineage>
        <taxon>Bacteria</taxon>
        <taxon>Candidatus Magasanikiibacteriota</taxon>
    </lineage>
</organism>
<comment type="caution">
    <text evidence="3">The sequence shown here is derived from an EMBL/GenBank/DDBJ whole genome shotgun (WGS) entry which is preliminary data.</text>
</comment>
<dbReference type="EMBL" id="PFVJ01000037">
    <property type="protein sequence ID" value="PJA89911.1"/>
    <property type="molecule type" value="Genomic_DNA"/>
</dbReference>
<dbReference type="InterPro" id="IPR028098">
    <property type="entry name" value="Glyco_trans_4-like_N"/>
</dbReference>
<feature type="domain" description="Glycosyl transferase family 1" evidence="1">
    <location>
        <begin position="181"/>
        <end position="353"/>
    </location>
</feature>
<dbReference type="Pfam" id="PF13439">
    <property type="entry name" value="Glyco_transf_4"/>
    <property type="match status" value="1"/>
</dbReference>
<dbReference type="GO" id="GO:0016757">
    <property type="term" value="F:glycosyltransferase activity"/>
    <property type="evidence" value="ECO:0007669"/>
    <property type="project" value="InterPro"/>
</dbReference>
<accession>A0A2M7Z720</accession>
<evidence type="ECO:0008006" key="5">
    <source>
        <dbReference type="Google" id="ProtNLM"/>
    </source>
</evidence>